<feature type="region of interest" description="Disordered" evidence="1">
    <location>
        <begin position="337"/>
        <end position="383"/>
    </location>
</feature>
<dbReference type="Proteomes" id="UP000035218">
    <property type="component" value="Unassembled WGS sequence"/>
</dbReference>
<feature type="transmembrane region" description="Helical" evidence="2">
    <location>
        <begin position="311"/>
        <end position="332"/>
    </location>
</feature>
<proteinExistence type="predicted"/>
<protein>
    <submittedName>
        <fullName evidence="3">Uncharacterized protein</fullName>
    </submittedName>
</protein>
<evidence type="ECO:0000313" key="3">
    <source>
        <dbReference type="EMBL" id="KLH96194.1"/>
    </source>
</evidence>
<keyword evidence="2" id="KW-1133">Transmembrane helix</keyword>
<keyword evidence="2" id="KW-0472">Membrane</keyword>
<dbReference type="AlphaFoldDB" id="A0A837KFF2"/>
<evidence type="ECO:0000256" key="1">
    <source>
        <dbReference type="SAM" id="MobiDB-lite"/>
    </source>
</evidence>
<sequence length="424" mass="49896">MKKHDDDDDDDENAEEETSSDEETSEEAAAEEERIKRDEILLQIDRGIGPYHLRSNQFYQTTIWGESTHDGSLYFTVHNNGQIEEVDESEINGATVFNIPYNFDPTPFEKEFYLHSLPTDQIYVTSFQYQDIYLFLRSDGTIQWLPQYEALEKNLPIIEAKEVLLSEQILDMHSNEMALHNYPKNKVYRKNINRIPRYFLFNNEENIQLVGKKELKNYEVLEYDQMIDPTSPDLLGEIEEKIQDSGVPTGYIYQMTVNNAPRHFIYDGSRSVGFVKNLSSVKENYMVRDFEQVVQKMREEKQAEEKRQSIWKLYLITAGMIMLGIFPLSYWFMNRKRKKKKQPPNRIMTKNTKSTRKKKNVEPVKPERTPIQQPLPKKQEIRVEEKKKYDGGLFQQFEAANKKEQPKSSGSGLFDQFNSSNRKQ</sequence>
<organism evidence="3 4">
    <name type="scientific">Brevibacillus formosus</name>
    <dbReference type="NCBI Taxonomy" id="54913"/>
    <lineage>
        <taxon>Bacteria</taxon>
        <taxon>Bacillati</taxon>
        <taxon>Bacillota</taxon>
        <taxon>Bacilli</taxon>
        <taxon>Bacillales</taxon>
        <taxon>Paenibacillaceae</taxon>
        <taxon>Brevibacillus</taxon>
    </lineage>
</organism>
<comment type="caution">
    <text evidence="3">The sequence shown here is derived from an EMBL/GenBank/DDBJ whole genome shotgun (WGS) entry which is preliminary data.</text>
</comment>
<evidence type="ECO:0000256" key="2">
    <source>
        <dbReference type="SAM" id="Phobius"/>
    </source>
</evidence>
<accession>A0A837KFF2</accession>
<dbReference type="EMBL" id="LDCN01000012">
    <property type="protein sequence ID" value="KLH96194.1"/>
    <property type="molecule type" value="Genomic_DNA"/>
</dbReference>
<gene>
    <name evidence="3" type="ORF">AA984_26735</name>
</gene>
<feature type="region of interest" description="Disordered" evidence="1">
    <location>
        <begin position="1"/>
        <end position="36"/>
    </location>
</feature>
<reference evidence="3 4" key="1">
    <citation type="submission" date="2015-05" db="EMBL/GenBank/DDBJ databases">
        <title>Genome sequencing project for genomic taxonomy and phylogenomics of Bacillus-like bacteria.</title>
        <authorList>
            <person name="Liu B."/>
            <person name="Wang J."/>
            <person name="Zhu Y."/>
            <person name="Liu G."/>
            <person name="Chen Q."/>
            <person name="Chen Z."/>
            <person name="Lan J."/>
            <person name="Che J."/>
            <person name="Ge C."/>
            <person name="Shi H."/>
            <person name="Pan Z."/>
            <person name="Liu X."/>
        </authorList>
    </citation>
    <scope>NUCLEOTIDE SEQUENCE [LARGE SCALE GENOMIC DNA]</scope>
    <source>
        <strain evidence="3 4">DSM 9885</strain>
    </source>
</reference>
<name>A0A837KFF2_9BACL</name>
<evidence type="ECO:0000313" key="4">
    <source>
        <dbReference type="Proteomes" id="UP000035218"/>
    </source>
</evidence>
<feature type="region of interest" description="Disordered" evidence="1">
    <location>
        <begin position="399"/>
        <end position="424"/>
    </location>
</feature>
<keyword evidence="2" id="KW-0812">Transmembrane</keyword>
<feature type="compositionally biased region" description="Acidic residues" evidence="1">
    <location>
        <begin position="1"/>
        <end position="30"/>
    </location>
</feature>
<dbReference type="OrthoDB" id="2476054at2"/>
<feature type="compositionally biased region" description="Polar residues" evidence="1">
    <location>
        <begin position="407"/>
        <end position="424"/>
    </location>
</feature>